<sequence>MGVQNIVFFCAVLYSVVLLVVKTENIQDLGCWKDNNVKRALPILENNHPLLSDSYKKRTNPIIKCAQVANHKGFHIFALQNGGQCFGGPKGEKTFEMYGPSNLCRGGKGGHWSNNVYSTQTFYRRTVHQQPDPSPWDPYCSRDLDMVILLDGSGSRSNKGNKRRWNDMLDFTQKFVKGFDTHARIGIVEYSNDVKIPIDMLKAAPPEKIVDLVKSIEMPGGRRSLNDALKTAWRDQLKESNRSSADRVIVAMTTGNVPYGLYGSSQFLSDHLVRVVAVGVDRDVNYEFLQSVASYRDVKNIFSVNHEQLGDIAPYIYRDICNTFPDYVSEQTTTTRAPPATTLPPATPAPQQNAQQQPSSENNATTNQNNSTVPNSAPQNAPVNNTKAAGRGDIISIPLSALSGLPLQLLSQKKDELPTPSSSESREKKTDVVTVLDPKNPKEHLASMVLINPKPELNLDLTKEEVSEINNRRHHQEDDPTESLSDALEKYKKLVKEGYADDMEVKNETSTHHEKVGEEKGFTSSQDEFYGANEREENQHALPHKEKEKEHEIEFKTSKDEKFRHEEEAKEHSVNFHPDEKEDNGKFQHGESQGSKGYHHEGESKENSKEEDIGEKDEASKLMDKEEKNEEKIEKMEKEESEGKKEQNKKGKKEGKNYKVEASKFKPKFIPQTKSESPKPSPTEGQHHEDGLKTVSDEKSSSKPGELEQTVEYHSGNGGSEHVSQHPHHKIDYQNMFQGKLKDKAKNEFFNERIFHQNEHTEDERPSSHTKHTLWDSSTLSPLKKEGFLTEDLGLTPIRDQYESAAIFGNESPTSPVTTKTTVPQQSGKIMNLLGEIEQAAQQTAQMAKHELKKLDEGDQDNVPVASKRVLEVKSKKIDSLLNSLDGEESQQFMSGNPKLGLEAMQLQDVIQTLQNMFKPSTSEQSNPSERRQTDEQHKEKSLLDFHPIKIAKSQIATTVKTMKKQKYQSFLKSFEEHLKDITSSKLMKGLQQKQEITSSKLMKGLQQKQEITSSKRTEGLQQKHEIDHLYHIKASDNVTSFPFNLPFATNHHPNPIIPNPKIGLTHPFRDASVAHYSPWLHPANNFPLNHGPPDIQLSDLQVQNILLQPDPIIGPSRSNTNQKPSLATSTSSTETQTQVQPREKVLTKQQPFTSASFQQREKVPSTNTKQSNTGDQTQPAPKETFQQRENVPQSIDEPDYSDIGGEVPREGVTDGFSPFGDDLSHHGFAPIGHADPSIARQQGFGNFPPVNDVSDLPTQSMIEQQPISGDVGPKNPVLMVSSSGNVAPSHNEVIDKNVHAPKTEGGKFAHLNLNTLTRKTHTPIVMATPRPPSLPEIPPMRQFSSMVPFGHLKPLRARPDIKRRPLMKDHKSKDATRLIKHVKKKNEIKQRPTSKRQTPPKSKPSTKQKHTPTSNKKPTKTKKRGKKATRAKTRSTPSRTKLSTKSNINSTKIQTFNTSNHTSTKLPKTNQTVKNNSALIKPENSTNTKLDPTTTHQNTTTTTTTSKNVNETRSHANTTSPSKKSIDYNKPLSIYSHGRSIHFKTSPEVSEVLMNGIVQKKGVIDSRVKDTKRENDFPMIFNIADFNLNDLPMLTKGRSYVLTSNEKGRVTVSVNNNNEKKKSLSTKTTTSKTIAQPKKPTSNTTAATHSKTRTTTTDHLSELEVEKNKLDQSLAGLKILKNSTSTMSYEEPLSNTEDRVVTHDFTDIKDMKDRTKTVSEMLKTNPLLKIDASSKHGTIPPSNSTLKNETSKASLTNNKTSSANQTSHVLESSNQKNITSLSANQNNVTSSATNQTKASDKLMAYIKGMSKFEDDTDNDFEILSTEPNKKDGSSKLNFSSKSNNTNDISPKETQSLHNETSVVNLNVTKTENESRETKNESRETKNESQETKNESRETENESRETKNESRETKNESRETKNESRETMEESRQTEQEEEPAQPTPKHHGFVSLLKASQNIQQHQNEAVTMVTEQRNKTAESEEELRQKIMNEQKKPILETLKPLHDKEEKELFLKEGNITSQGMNEQLAKHEVRTTNKTTKAINTNATKTVDSPVTKQTSLLANKNKKNITDVSPKFKETSSDVLTFQMQNTTYKVFDSNPSSVSQTKSRPEPSKVEKASYETATGVESKPTPVKQIRPIGLKTPTKVEKQAYNATLNKHQTAKRKLLMNISLADAMEKMNPTPRVSERKANIRSNTTVITPASPSSVSDGRNTLQHHLNADPGSILGCSKPLRLLYVIDVSEGMGRGTQRLRRWSRLKDFIQNINVNLLKGVEHEYMVYNIEPRIIDGLDKCDRTTELFTIADDCLCNKKYHITSDGNGCSVNQPVLRENMDDWGKVGPRAGKALQRAKEMYFSKEKEKYKNVILLLSHKQSADDIERIERDLKASGISLIDIELGQRHDLRRKSVIPHPPGYVKVRRSKRSVFVPTHSSQTVAVVNKYGKTLLRRYSVMNNNKRNVITPRKRSFIPGVKHSELKTKRASVKRKSHKKEEIEILRKQTISVEPLRRRNNIPRSHIINKTQAGTKKSIDSSVDDTHKVKVSLKKLTQTLKDIIGKVCTSNSDEELNMKKRSLMSENFY</sequence>
<feature type="chain" id="PRO_5029698959" description="VWFA domain-containing protein" evidence="2">
    <location>
        <begin position="24"/>
        <end position="2578"/>
    </location>
</feature>
<keyword evidence="5" id="KW-1185">Reference proteome</keyword>
<feature type="compositionally biased region" description="Polar residues" evidence="1">
    <location>
        <begin position="1848"/>
        <end position="1870"/>
    </location>
</feature>
<dbReference type="PROSITE" id="PS50234">
    <property type="entry name" value="VWFA"/>
    <property type="match status" value="2"/>
</dbReference>
<feature type="compositionally biased region" description="Basic residues" evidence="1">
    <location>
        <begin position="1418"/>
        <end position="1434"/>
    </location>
</feature>
<feature type="region of interest" description="Disordered" evidence="1">
    <location>
        <begin position="331"/>
        <end position="387"/>
    </location>
</feature>
<feature type="region of interest" description="Disordered" evidence="1">
    <location>
        <begin position="920"/>
        <end position="942"/>
    </location>
</feature>
<dbReference type="Proteomes" id="UP000594262">
    <property type="component" value="Unplaced"/>
</dbReference>
<dbReference type="RefSeq" id="XP_066925026.1">
    <property type="nucleotide sequence ID" value="XM_067068925.1"/>
</dbReference>
<proteinExistence type="predicted"/>
<reference evidence="4" key="1">
    <citation type="submission" date="2021-01" db="UniProtKB">
        <authorList>
            <consortium name="EnsemblMetazoa"/>
        </authorList>
    </citation>
    <scope>IDENTIFICATION</scope>
</reference>
<feature type="compositionally biased region" description="Basic and acidic residues" evidence="1">
    <location>
        <begin position="533"/>
        <end position="589"/>
    </location>
</feature>
<feature type="compositionally biased region" description="Basic and acidic residues" evidence="1">
    <location>
        <begin position="929"/>
        <end position="942"/>
    </location>
</feature>
<feature type="compositionally biased region" description="Polar residues" evidence="1">
    <location>
        <begin position="1148"/>
        <end position="1180"/>
    </location>
</feature>
<feature type="compositionally biased region" description="Basic and acidic residues" evidence="1">
    <location>
        <begin position="499"/>
        <end position="521"/>
    </location>
</feature>
<feature type="compositionally biased region" description="Low complexity" evidence="1">
    <location>
        <begin position="1835"/>
        <end position="1847"/>
    </location>
</feature>
<feature type="compositionally biased region" description="Low complexity" evidence="1">
    <location>
        <begin position="1494"/>
        <end position="1506"/>
    </location>
</feature>
<feature type="domain" description="VWFA" evidence="3">
    <location>
        <begin position="2234"/>
        <end position="2444"/>
    </location>
</feature>
<evidence type="ECO:0000313" key="4">
    <source>
        <dbReference type="EnsemblMetazoa" id="CLYHEMP008438.1"/>
    </source>
</evidence>
<feature type="region of interest" description="Disordered" evidence="1">
    <location>
        <begin position="1111"/>
        <end position="1257"/>
    </location>
</feature>
<feature type="compositionally biased region" description="Basic and acidic residues" evidence="1">
    <location>
        <begin position="740"/>
        <end position="767"/>
    </location>
</feature>
<evidence type="ECO:0000256" key="1">
    <source>
        <dbReference type="SAM" id="MobiDB-lite"/>
    </source>
</evidence>
<feature type="compositionally biased region" description="Basic and acidic residues" evidence="1">
    <location>
        <begin position="1358"/>
        <end position="1378"/>
    </location>
</feature>
<dbReference type="Gene3D" id="3.40.50.410">
    <property type="entry name" value="von Willebrand factor, type A domain"/>
    <property type="match status" value="2"/>
</dbReference>
<feature type="compositionally biased region" description="Basic and acidic residues" evidence="1">
    <location>
        <begin position="685"/>
        <end position="701"/>
    </location>
</feature>
<keyword evidence="2" id="KW-0732">Signal</keyword>
<feature type="compositionally biased region" description="Polar residues" evidence="1">
    <location>
        <begin position="1117"/>
        <end position="1128"/>
    </location>
</feature>
<feature type="compositionally biased region" description="Low complexity" evidence="1">
    <location>
        <begin position="1129"/>
        <end position="1141"/>
    </location>
</feature>
<feature type="domain" description="VWFA" evidence="3">
    <location>
        <begin position="145"/>
        <end position="320"/>
    </location>
</feature>
<dbReference type="SMART" id="SM00327">
    <property type="entry name" value="VWA"/>
    <property type="match status" value="2"/>
</dbReference>
<name>A0A7M5WS21_9CNID</name>
<dbReference type="CDD" id="cd00198">
    <property type="entry name" value="vWFA"/>
    <property type="match status" value="1"/>
</dbReference>
<feature type="region of interest" description="Disordered" evidence="1">
    <location>
        <begin position="413"/>
        <end position="432"/>
    </location>
</feature>
<dbReference type="SUPFAM" id="SSF53300">
    <property type="entry name" value="vWA-like"/>
    <property type="match status" value="2"/>
</dbReference>
<dbReference type="OrthoDB" id="6022745at2759"/>
<feature type="region of interest" description="Disordered" evidence="1">
    <location>
        <begin position="1616"/>
        <end position="1660"/>
    </location>
</feature>
<organism evidence="4 5">
    <name type="scientific">Clytia hemisphaerica</name>
    <dbReference type="NCBI Taxonomy" id="252671"/>
    <lineage>
        <taxon>Eukaryota</taxon>
        <taxon>Metazoa</taxon>
        <taxon>Cnidaria</taxon>
        <taxon>Hydrozoa</taxon>
        <taxon>Hydroidolina</taxon>
        <taxon>Leptothecata</taxon>
        <taxon>Obeliida</taxon>
        <taxon>Clytiidae</taxon>
        <taxon>Clytia</taxon>
    </lineage>
</organism>
<dbReference type="EnsemblMetazoa" id="CLYHEMT008438.1">
    <property type="protein sequence ID" value="CLYHEMP008438.1"/>
    <property type="gene ID" value="CLYHEMG008438"/>
</dbReference>
<feature type="region of interest" description="Disordered" evidence="1">
    <location>
        <begin position="1357"/>
        <end position="1529"/>
    </location>
</feature>
<feature type="region of interest" description="Disordered" evidence="1">
    <location>
        <begin position="1823"/>
        <end position="1947"/>
    </location>
</feature>
<feature type="signal peptide" evidence="2">
    <location>
        <begin position="1"/>
        <end position="23"/>
    </location>
</feature>
<evidence type="ECO:0000313" key="5">
    <source>
        <dbReference type="Proteomes" id="UP000594262"/>
    </source>
</evidence>
<feature type="compositionally biased region" description="Polar residues" evidence="1">
    <location>
        <begin position="1507"/>
        <end position="1524"/>
    </location>
</feature>
<feature type="compositionally biased region" description="Basic and acidic residues" evidence="1">
    <location>
        <begin position="2109"/>
        <end position="2120"/>
    </location>
</feature>
<dbReference type="GeneID" id="136812431"/>
<protein>
    <recommendedName>
        <fullName evidence="3">VWFA domain-containing protein</fullName>
    </recommendedName>
</protein>
<feature type="compositionally biased region" description="Polar residues" evidence="1">
    <location>
        <begin position="2098"/>
        <end position="2108"/>
    </location>
</feature>
<evidence type="ECO:0000256" key="2">
    <source>
        <dbReference type="SAM" id="SignalP"/>
    </source>
</evidence>
<feature type="compositionally biased region" description="Polar residues" evidence="1">
    <location>
        <begin position="1439"/>
        <end position="1493"/>
    </location>
</feature>
<dbReference type="InterPro" id="IPR036465">
    <property type="entry name" value="vWFA_dom_sf"/>
</dbReference>
<feature type="compositionally biased region" description="Basic and acidic residues" evidence="1">
    <location>
        <begin position="598"/>
        <end position="664"/>
    </location>
</feature>
<feature type="compositionally biased region" description="Low complexity" evidence="1">
    <location>
        <begin position="349"/>
        <end position="358"/>
    </location>
</feature>
<evidence type="ECO:0000259" key="3">
    <source>
        <dbReference type="PROSITE" id="PS50234"/>
    </source>
</evidence>
<feature type="compositionally biased region" description="Polar residues" evidence="1">
    <location>
        <begin position="1741"/>
        <end position="1773"/>
    </location>
</feature>
<dbReference type="InterPro" id="IPR002035">
    <property type="entry name" value="VWF_A"/>
</dbReference>
<feature type="compositionally biased region" description="Low complexity" evidence="1">
    <location>
        <begin position="331"/>
        <end position="340"/>
    </location>
</feature>
<feature type="region of interest" description="Disordered" evidence="1">
    <location>
        <begin position="499"/>
        <end position="775"/>
    </location>
</feature>
<feature type="compositionally biased region" description="Low complexity" evidence="1">
    <location>
        <begin position="1645"/>
        <end position="1658"/>
    </location>
</feature>
<feature type="region of interest" description="Disordered" evidence="1">
    <location>
        <begin position="2098"/>
        <end position="2132"/>
    </location>
</feature>
<accession>A0A7M5WS21</accession>
<feature type="compositionally biased region" description="Basic and acidic residues" evidence="1">
    <location>
        <begin position="1871"/>
        <end position="1935"/>
    </location>
</feature>
<feature type="compositionally biased region" description="Polar residues" evidence="1">
    <location>
        <begin position="359"/>
        <end position="387"/>
    </location>
</feature>
<dbReference type="Pfam" id="PF13519">
    <property type="entry name" value="VWA_2"/>
    <property type="match status" value="1"/>
</dbReference>
<feature type="region of interest" description="Disordered" evidence="1">
    <location>
        <begin position="1733"/>
        <end position="1773"/>
    </location>
</feature>